<sequence>MLPTSDPSSLLDSGEWVKLPPLIDAHVHLDKTLFGSRWVPHHESPVLRERIDHEQHVLDAQPDDLRTRAGRLLQRLSSRGVTGIRAQVDVTDATGLTNLTRVLELKQQWADRMAFDVVAFPQAGILSQTHAARLMREGLELGADTVGGLDPEGFDGDRGGQLAAVFDLATTFGSRIDIHLHERGLPGDVTLREIAARTRDNGLGGRVAVSHAFSLADLARTDISRLAVTAEMLAEADVSIHTSLPEVEVLPPVPALLAAGVNVAVVSDNIRDSWSPYGKGDALERANLAGLLFAWRRDEDLTRALDLVTTAPARSTGLGDFTTGDYVLVRAGSVGEAIVDQPPDRVVVRAGCVVSGSQHLDA</sequence>
<dbReference type="GO" id="GO:0016814">
    <property type="term" value="F:hydrolase activity, acting on carbon-nitrogen (but not peptide) bonds, in cyclic amidines"/>
    <property type="evidence" value="ECO:0007669"/>
    <property type="project" value="TreeGrafter"/>
</dbReference>
<evidence type="ECO:0000313" key="3">
    <source>
        <dbReference type="Proteomes" id="UP000309133"/>
    </source>
</evidence>
<dbReference type="InterPro" id="IPR013108">
    <property type="entry name" value="Amidohydro_3"/>
</dbReference>
<dbReference type="Gene3D" id="3.20.20.140">
    <property type="entry name" value="Metal-dependent hydrolases"/>
    <property type="match status" value="1"/>
</dbReference>
<feature type="domain" description="Amidohydrolase 3" evidence="1">
    <location>
        <begin position="59"/>
        <end position="320"/>
    </location>
</feature>
<protein>
    <submittedName>
        <fullName evidence="2">Metal-dependent hydrolase</fullName>
    </submittedName>
</protein>
<name>A0A4S4FJ26_9MICO</name>
<dbReference type="RefSeq" id="WP_136428490.1">
    <property type="nucleotide sequence ID" value="NZ_SSSM01000005.1"/>
</dbReference>
<dbReference type="PANTHER" id="PTHR32027:SF9">
    <property type="entry name" value="BLL3847 PROTEIN"/>
    <property type="match status" value="1"/>
</dbReference>
<dbReference type="Gene3D" id="2.30.40.10">
    <property type="entry name" value="Urease, subunit C, domain 1"/>
    <property type="match status" value="1"/>
</dbReference>
<dbReference type="PANTHER" id="PTHR32027">
    <property type="entry name" value="CYTOSINE DEAMINASE"/>
    <property type="match status" value="1"/>
</dbReference>
<gene>
    <name evidence="2" type="ORF">E6C64_15745</name>
</gene>
<evidence type="ECO:0000313" key="2">
    <source>
        <dbReference type="EMBL" id="THG30088.1"/>
    </source>
</evidence>
<dbReference type="Proteomes" id="UP000309133">
    <property type="component" value="Unassembled WGS sequence"/>
</dbReference>
<dbReference type="CDD" id="cd01293">
    <property type="entry name" value="Bact_CD"/>
    <property type="match status" value="1"/>
</dbReference>
<reference evidence="2 3" key="1">
    <citation type="submission" date="2019-04" db="EMBL/GenBank/DDBJ databases">
        <authorList>
            <person name="Jiang L."/>
        </authorList>
    </citation>
    <scope>NUCLEOTIDE SEQUENCE [LARGE SCALE GENOMIC DNA]</scope>
    <source>
        <strain evidence="2 3">YIM 131853</strain>
    </source>
</reference>
<evidence type="ECO:0000259" key="1">
    <source>
        <dbReference type="Pfam" id="PF07969"/>
    </source>
</evidence>
<keyword evidence="3" id="KW-1185">Reference proteome</keyword>
<dbReference type="AlphaFoldDB" id="A0A4S4FJ26"/>
<dbReference type="InterPro" id="IPR032466">
    <property type="entry name" value="Metal_Hydrolase"/>
</dbReference>
<comment type="caution">
    <text evidence="2">The sequence shown here is derived from an EMBL/GenBank/DDBJ whole genome shotgun (WGS) entry which is preliminary data.</text>
</comment>
<keyword evidence="2" id="KW-0378">Hydrolase</keyword>
<dbReference type="InterPro" id="IPR018228">
    <property type="entry name" value="DNase_TatD-rel_CS"/>
</dbReference>
<proteinExistence type="predicted"/>
<dbReference type="SUPFAM" id="SSF51556">
    <property type="entry name" value="Metallo-dependent hydrolases"/>
    <property type="match status" value="1"/>
</dbReference>
<organism evidence="2 3">
    <name type="scientific">Naasia lichenicola</name>
    <dbReference type="NCBI Taxonomy" id="2565933"/>
    <lineage>
        <taxon>Bacteria</taxon>
        <taxon>Bacillati</taxon>
        <taxon>Actinomycetota</taxon>
        <taxon>Actinomycetes</taxon>
        <taxon>Micrococcales</taxon>
        <taxon>Microbacteriaceae</taxon>
        <taxon>Naasia</taxon>
    </lineage>
</organism>
<dbReference type="OrthoDB" id="3366604at2"/>
<dbReference type="InterPro" id="IPR011059">
    <property type="entry name" value="Metal-dep_hydrolase_composite"/>
</dbReference>
<dbReference type="PROSITE" id="PS01137">
    <property type="entry name" value="TATD_1"/>
    <property type="match status" value="1"/>
</dbReference>
<accession>A0A4S4FJ26</accession>
<dbReference type="InterPro" id="IPR052349">
    <property type="entry name" value="Metallo-hydrolase_Enzymes"/>
</dbReference>
<dbReference type="Pfam" id="PF07969">
    <property type="entry name" value="Amidohydro_3"/>
    <property type="match status" value="1"/>
</dbReference>
<dbReference type="EMBL" id="SSSM01000005">
    <property type="protein sequence ID" value="THG30088.1"/>
    <property type="molecule type" value="Genomic_DNA"/>
</dbReference>